<protein>
    <recommendedName>
        <fullName evidence="4">Neurotransmitter-gated ion-channel ligand-binding domain-containing protein</fullName>
    </recommendedName>
</protein>
<gene>
    <name evidence="2" type="ORF">DBRI00130_LOCUS34533</name>
    <name evidence="3" type="ORF">DBRI00130_LOCUS34534</name>
</gene>
<accession>A0A6V2LY52</accession>
<evidence type="ECO:0008006" key="4">
    <source>
        <dbReference type="Google" id="ProtNLM"/>
    </source>
</evidence>
<sequence>MKAQNGLISSLYVRSRYGTATFRNDRQEVNVTDVQMATETSPLLSHISATSTMKEEVDSFEANPDSHINSSAPNMDCIGGPLDVSFSMTVQNMLTLNTDNMTFTAMLEIDFKYSLSKFIELFEMNDVELDAENFEFPYIICNMAESQIIRSNHFFRLADDEDVQPWQVSMYGSPKTTKRKLKPGQDDHVDLSKVIKCEKICMIGTFRYHSKYLHQPFDEIFAFFKIATDGRPGTESIKMFFHESDSSFPGFRKQIRDYVPIGDPIPLDIAMSHEYKNGGGPSYPRVYLVQRFRHQPFEDVVKFYTLPSLLPLLLFFTAKDGAGSYDSTVETIALSSGLILADVALLFVNKSPTMTFSEQSLLFNLAYLILGTVSCSAISMSQVESLSHVYNVCLYVFISLSVVLAGLTAIVHRAIATRSNDAIAKYLNERNFDLLNDLV</sequence>
<feature type="transmembrane region" description="Helical" evidence="1">
    <location>
        <begin position="389"/>
        <end position="411"/>
    </location>
</feature>
<keyword evidence="1" id="KW-1133">Transmembrane helix</keyword>
<evidence type="ECO:0000313" key="2">
    <source>
        <dbReference type="EMBL" id="CAE4644363.1"/>
    </source>
</evidence>
<feature type="transmembrane region" description="Helical" evidence="1">
    <location>
        <begin position="300"/>
        <end position="319"/>
    </location>
</feature>
<feature type="transmembrane region" description="Helical" evidence="1">
    <location>
        <begin position="331"/>
        <end position="349"/>
    </location>
</feature>
<dbReference type="AlphaFoldDB" id="A0A6V2LY52"/>
<name>A0A6V2LY52_9STRA</name>
<evidence type="ECO:0000256" key="1">
    <source>
        <dbReference type="SAM" id="Phobius"/>
    </source>
</evidence>
<keyword evidence="1" id="KW-0812">Transmembrane</keyword>
<feature type="transmembrane region" description="Helical" evidence="1">
    <location>
        <begin position="361"/>
        <end position="383"/>
    </location>
</feature>
<proteinExistence type="predicted"/>
<dbReference type="EMBL" id="HBNS01044567">
    <property type="protein sequence ID" value="CAE4644363.1"/>
    <property type="molecule type" value="Transcribed_RNA"/>
</dbReference>
<organism evidence="2">
    <name type="scientific">Ditylum brightwellii</name>
    <dbReference type="NCBI Taxonomy" id="49249"/>
    <lineage>
        <taxon>Eukaryota</taxon>
        <taxon>Sar</taxon>
        <taxon>Stramenopiles</taxon>
        <taxon>Ochrophyta</taxon>
        <taxon>Bacillariophyta</taxon>
        <taxon>Mediophyceae</taxon>
        <taxon>Lithodesmiophycidae</taxon>
        <taxon>Lithodesmiales</taxon>
        <taxon>Lithodesmiaceae</taxon>
        <taxon>Ditylum</taxon>
    </lineage>
</organism>
<dbReference type="EMBL" id="HBNS01044568">
    <property type="protein sequence ID" value="CAE4644365.1"/>
    <property type="molecule type" value="Transcribed_RNA"/>
</dbReference>
<evidence type="ECO:0000313" key="3">
    <source>
        <dbReference type="EMBL" id="CAE4644365.1"/>
    </source>
</evidence>
<keyword evidence="1" id="KW-0472">Membrane</keyword>
<reference evidence="2" key="1">
    <citation type="submission" date="2021-01" db="EMBL/GenBank/DDBJ databases">
        <authorList>
            <person name="Corre E."/>
            <person name="Pelletier E."/>
            <person name="Niang G."/>
            <person name="Scheremetjew M."/>
            <person name="Finn R."/>
            <person name="Kale V."/>
            <person name="Holt S."/>
            <person name="Cochrane G."/>
            <person name="Meng A."/>
            <person name="Brown T."/>
            <person name="Cohen L."/>
        </authorList>
    </citation>
    <scope>NUCLEOTIDE SEQUENCE</scope>
    <source>
        <strain evidence="2">GSO104</strain>
    </source>
</reference>